<dbReference type="Gene3D" id="3.80.10.10">
    <property type="entry name" value="Ribonuclease Inhibitor"/>
    <property type="match status" value="1"/>
</dbReference>
<keyword evidence="3" id="KW-1185">Reference proteome</keyword>
<evidence type="ECO:0000313" key="2">
    <source>
        <dbReference type="EMBL" id="KAK9762483.1"/>
    </source>
</evidence>
<dbReference type="PROSITE" id="PS50181">
    <property type="entry name" value="FBOX"/>
    <property type="match status" value="1"/>
</dbReference>
<dbReference type="PANTHER" id="PTHR38926:SF5">
    <property type="entry name" value="F-BOX AND LEUCINE-RICH REPEAT PROTEIN 6"/>
    <property type="match status" value="1"/>
</dbReference>
<dbReference type="SUPFAM" id="SSF81383">
    <property type="entry name" value="F-box domain"/>
    <property type="match status" value="1"/>
</dbReference>
<dbReference type="Proteomes" id="UP001479436">
    <property type="component" value="Unassembled WGS sequence"/>
</dbReference>
<protein>
    <recommendedName>
        <fullName evidence="1">F-box domain-containing protein</fullName>
    </recommendedName>
</protein>
<feature type="domain" description="F-box" evidence="1">
    <location>
        <begin position="1"/>
        <end position="47"/>
    </location>
</feature>
<evidence type="ECO:0000313" key="3">
    <source>
        <dbReference type="Proteomes" id="UP001479436"/>
    </source>
</evidence>
<proteinExistence type="predicted"/>
<dbReference type="InterPro" id="IPR001810">
    <property type="entry name" value="F-box_dom"/>
</dbReference>
<dbReference type="Gene3D" id="1.20.1280.50">
    <property type="match status" value="1"/>
</dbReference>
<gene>
    <name evidence="2" type="ORF">K7432_011730</name>
</gene>
<accession>A0ABR2WLW3</accession>
<dbReference type="SUPFAM" id="SSF52047">
    <property type="entry name" value="RNI-like"/>
    <property type="match status" value="1"/>
</dbReference>
<dbReference type="PANTHER" id="PTHR38926">
    <property type="entry name" value="F-BOX DOMAIN CONTAINING PROTEIN, EXPRESSED"/>
    <property type="match status" value="1"/>
</dbReference>
<name>A0ABR2WLW3_9FUNG</name>
<reference evidence="2 3" key="1">
    <citation type="submission" date="2023-04" db="EMBL/GenBank/DDBJ databases">
        <title>Genome of Basidiobolus ranarum AG-B5.</title>
        <authorList>
            <person name="Stajich J.E."/>
            <person name="Carter-House D."/>
            <person name="Gryganskyi A."/>
        </authorList>
    </citation>
    <scope>NUCLEOTIDE SEQUENCE [LARGE SCALE GENOMIC DNA]</scope>
    <source>
        <strain evidence="2 3">AG-B5</strain>
    </source>
</reference>
<dbReference type="InterPro" id="IPR032675">
    <property type="entry name" value="LRR_dom_sf"/>
</dbReference>
<sequence>MPLLPTDVLRQIFEYLSDEDEYFTLHSCTLVCHLWHPIANRALWRKPIVEQGGEYSSKIHNLILASPTHAHWIQDWSSRILPPFILLQLTKLRSLPEVPARILQPLVGNGIQTDIRAIRKLSSRGSELTLLAGILNSCPHLEQVVFRIFAIDGEENTGHLKGLVSMTHLVQLTIEFEDFDVGNFGATFIDSVTKLTPNLKHISLKTGAFIGHRLVGISERCPLLHSLSFEYWHDPEVEMMPIFIQELARGLGHRLRHFSVIQRGGYGSSGMYQAVWPLMDSLKTLHIWGVGLNEESFKALATGLSHSLSRLTFYRAPSSDGSDMTNIISTTAWENLFAECASSLVELNLLAFRPFPPTVSRVISEQYTNLKSLSITSEGADFVCPILRTCGPQLTNLELMGCSLGVETLNTVFEYCHSLTKLIFMHPEIGGNPPMVRQQGISKFLQKTGSRLQSLVITGTLISNRVLDLIHVHCKILKHLDLAQVMLIDEKAAVSDFKATLKDLKWIKINGKSIHHGIKLTA</sequence>
<organism evidence="2 3">
    <name type="scientific">Basidiobolus ranarum</name>
    <dbReference type="NCBI Taxonomy" id="34480"/>
    <lineage>
        <taxon>Eukaryota</taxon>
        <taxon>Fungi</taxon>
        <taxon>Fungi incertae sedis</taxon>
        <taxon>Zoopagomycota</taxon>
        <taxon>Entomophthoromycotina</taxon>
        <taxon>Basidiobolomycetes</taxon>
        <taxon>Basidiobolales</taxon>
        <taxon>Basidiobolaceae</taxon>
        <taxon>Basidiobolus</taxon>
    </lineage>
</organism>
<dbReference type="EMBL" id="JASJQH010000941">
    <property type="protein sequence ID" value="KAK9762483.1"/>
    <property type="molecule type" value="Genomic_DNA"/>
</dbReference>
<evidence type="ECO:0000259" key="1">
    <source>
        <dbReference type="PROSITE" id="PS50181"/>
    </source>
</evidence>
<comment type="caution">
    <text evidence="2">The sequence shown here is derived from an EMBL/GenBank/DDBJ whole genome shotgun (WGS) entry which is preliminary data.</text>
</comment>
<dbReference type="Pfam" id="PF12937">
    <property type="entry name" value="F-box-like"/>
    <property type="match status" value="1"/>
</dbReference>
<dbReference type="InterPro" id="IPR036047">
    <property type="entry name" value="F-box-like_dom_sf"/>
</dbReference>